<protein>
    <submittedName>
        <fullName evidence="1">Uncharacterized protein</fullName>
    </submittedName>
</protein>
<comment type="caution">
    <text evidence="1">The sequence shown here is derived from an EMBL/GenBank/DDBJ whole genome shotgun (WGS) entry which is preliminary data.</text>
</comment>
<dbReference type="AlphaFoldDB" id="A0A9P8PTV8"/>
<dbReference type="PROSITE" id="PS51257">
    <property type="entry name" value="PROKAR_LIPOPROTEIN"/>
    <property type="match status" value="1"/>
</dbReference>
<dbReference type="EMBL" id="JAEUBD010000108">
    <property type="protein sequence ID" value="KAH3677502.1"/>
    <property type="molecule type" value="Genomic_DNA"/>
</dbReference>
<evidence type="ECO:0000313" key="2">
    <source>
        <dbReference type="Proteomes" id="UP000788993"/>
    </source>
</evidence>
<organism evidence="1 2">
    <name type="scientific">Ogataea polymorpha</name>
    <dbReference type="NCBI Taxonomy" id="460523"/>
    <lineage>
        <taxon>Eukaryota</taxon>
        <taxon>Fungi</taxon>
        <taxon>Dikarya</taxon>
        <taxon>Ascomycota</taxon>
        <taxon>Saccharomycotina</taxon>
        <taxon>Pichiomycetes</taxon>
        <taxon>Pichiales</taxon>
        <taxon>Pichiaceae</taxon>
        <taxon>Ogataea</taxon>
    </lineage>
</organism>
<sequence>MFWIKDGRVGIVVTFAQFRPSWVWLSGGIGCKIELQTTELLANKLDDGVDGSVMDDLEDVVVFGLLDQLGFFPRDEDRVLLQIARVLVVFGMRELPRKVLMAVFCSGTWLREPMFLDLDTVVDSSARPVVTADMLEEEKCWERKKGRRKPAAEPMRGRKGEMYIGAGGTTYPTYFVSATARQFRAGGGLPCSLEAPRTAAARSRALKFFSEIDRHCTGRRAKASIDASKCP</sequence>
<keyword evidence="2" id="KW-1185">Reference proteome</keyword>
<gene>
    <name evidence="1" type="ORF">OGATHE_000976</name>
</gene>
<accession>A0A9P8PTV8</accession>
<proteinExistence type="predicted"/>
<dbReference type="Proteomes" id="UP000788993">
    <property type="component" value="Unassembled WGS sequence"/>
</dbReference>
<name>A0A9P8PTV8_9ASCO</name>
<reference evidence="1" key="1">
    <citation type="journal article" date="2021" name="Open Biol.">
        <title>Shared evolutionary footprints suggest mitochondrial oxidative damage underlies multiple complex I losses in fungi.</title>
        <authorList>
            <person name="Schikora-Tamarit M.A."/>
            <person name="Marcet-Houben M."/>
            <person name="Nosek J."/>
            <person name="Gabaldon T."/>
        </authorList>
    </citation>
    <scope>NUCLEOTIDE SEQUENCE</scope>
    <source>
        <strain evidence="1">NCAIM Y.01608</strain>
    </source>
</reference>
<reference evidence="1" key="2">
    <citation type="submission" date="2021-01" db="EMBL/GenBank/DDBJ databases">
        <authorList>
            <person name="Schikora-Tamarit M.A."/>
        </authorList>
    </citation>
    <scope>NUCLEOTIDE SEQUENCE</scope>
    <source>
        <strain evidence="1">NCAIM Y.01608</strain>
    </source>
</reference>
<evidence type="ECO:0000313" key="1">
    <source>
        <dbReference type="EMBL" id="KAH3677502.1"/>
    </source>
</evidence>